<dbReference type="GO" id="GO:0003676">
    <property type="term" value="F:nucleic acid binding"/>
    <property type="evidence" value="ECO:0007669"/>
    <property type="project" value="InterPro"/>
</dbReference>
<dbReference type="Pfam" id="PF00270">
    <property type="entry name" value="DEAD"/>
    <property type="match status" value="1"/>
</dbReference>
<evidence type="ECO:0000256" key="6">
    <source>
        <dbReference type="RuleBase" id="RU000492"/>
    </source>
</evidence>
<feature type="domain" description="Helicase ATP-binding" evidence="8">
    <location>
        <begin position="145"/>
        <end position="335"/>
    </location>
</feature>
<feature type="region of interest" description="Disordered" evidence="7">
    <location>
        <begin position="1"/>
        <end position="70"/>
    </location>
</feature>
<dbReference type="PANTHER" id="PTHR47958">
    <property type="entry name" value="ATP-DEPENDENT RNA HELICASE DBP3"/>
    <property type="match status" value="1"/>
</dbReference>
<feature type="compositionally biased region" description="Basic and acidic residues" evidence="7">
    <location>
        <begin position="60"/>
        <end position="70"/>
    </location>
</feature>
<dbReference type="GO" id="GO:0016787">
    <property type="term" value="F:hydrolase activity"/>
    <property type="evidence" value="ECO:0007669"/>
    <property type="project" value="UniProtKB-KW"/>
</dbReference>
<dbReference type="InterPro" id="IPR014001">
    <property type="entry name" value="Helicase_ATP-bd"/>
</dbReference>
<dbReference type="Pfam" id="PF00271">
    <property type="entry name" value="Helicase_C"/>
    <property type="match status" value="1"/>
</dbReference>
<dbReference type="CDD" id="cd18787">
    <property type="entry name" value="SF2_C_DEAD"/>
    <property type="match status" value="1"/>
</dbReference>
<evidence type="ECO:0000256" key="5">
    <source>
        <dbReference type="ARBA" id="ARBA00022840"/>
    </source>
</evidence>
<keyword evidence="2 6" id="KW-0547">Nucleotide-binding</keyword>
<dbReference type="InterPro" id="IPR001650">
    <property type="entry name" value="Helicase_C-like"/>
</dbReference>
<evidence type="ECO:0000259" key="9">
    <source>
        <dbReference type="PROSITE" id="PS51194"/>
    </source>
</evidence>
<evidence type="ECO:0000256" key="3">
    <source>
        <dbReference type="ARBA" id="ARBA00022801"/>
    </source>
</evidence>
<evidence type="ECO:0000256" key="7">
    <source>
        <dbReference type="SAM" id="MobiDB-lite"/>
    </source>
</evidence>
<gene>
    <name evidence="10" type="ORF">PhCBS80983_g06026</name>
</gene>
<dbReference type="InterPro" id="IPR011545">
    <property type="entry name" value="DEAD/DEAH_box_helicase_dom"/>
</dbReference>
<feature type="compositionally biased region" description="Basic and acidic residues" evidence="7">
    <location>
        <begin position="41"/>
        <end position="52"/>
    </location>
</feature>
<reference evidence="10 11" key="1">
    <citation type="journal article" date="2019" name="Sci. Rep.">
        <title>Comparative genomics of chytrid fungi reveal insights into the obligate biotrophic and pathogenic lifestyle of Synchytrium endobioticum.</title>
        <authorList>
            <person name="van de Vossenberg B.T.L.H."/>
            <person name="Warris S."/>
            <person name="Nguyen H.D.T."/>
            <person name="van Gent-Pelzer M.P.E."/>
            <person name="Joly D.L."/>
            <person name="van de Geest H.C."/>
            <person name="Bonants P.J.M."/>
            <person name="Smith D.S."/>
            <person name="Levesque C.A."/>
            <person name="van der Lee T.A.J."/>
        </authorList>
    </citation>
    <scope>NUCLEOTIDE SEQUENCE [LARGE SCALE GENOMIC DNA]</scope>
    <source>
        <strain evidence="10 11">CBS 809.83</strain>
    </source>
</reference>
<keyword evidence="11" id="KW-1185">Reference proteome</keyword>
<sequence>MSGWLIPELQDVPANATIPSTTSTTGTGWESGEPQSVSYDEMEKQWAAEDAKKKKAAAKKAKERDPDYQIEPRDPAKEAAIFGKLDAIDQRLAMEALNRVKVTATGQNVPKSMNSFEGDDLFWLLRDNLKLCHYVTPTPVQQACIPVVTAGRDLMASAQTGSGKTAAFVIPIMNVMLQGGPCDVAPEIEDDRLVTVYPLVLVLEPTRELAIQVYEESKKFGYRSWIRARVVYGGVSLDRQVDQLKGRGVDILIATPGRLQDLINRNFINLSKVRCLVLDEADRMLDMGFEPAVRQLMDTDMPTSDEGRQTLLFSATFPTRIERMSQTFLQNPVRVKVGSVGSVATTIRQNFISVPSGGKDEALLALLPNTLPGRVLIFTDSKDGAARLEQMIRDQLQIGAGSIHGAKDQWSREEALRAFKSGEIEVLCATSVAARGLDINNVTHVINYDIPKDDDEYVHRIGRTGRVGKEGESTSLFLPARDSYAVARLVKKGTIPVESLRGLKDLQRKEIRRLVEGPEANLYMTNTSNRGGGGFRRGFPRRG</sequence>
<evidence type="ECO:0000256" key="4">
    <source>
        <dbReference type="ARBA" id="ARBA00022806"/>
    </source>
</evidence>
<keyword evidence="5 6" id="KW-0067">ATP-binding</keyword>
<dbReference type="InterPro" id="IPR000629">
    <property type="entry name" value="RNA-helicase_DEAD-box_CS"/>
</dbReference>
<comment type="similarity">
    <text evidence="6">Belongs to the DEAD box helicase family.</text>
</comment>
<feature type="domain" description="Helicase C-terminal" evidence="9">
    <location>
        <begin position="362"/>
        <end position="511"/>
    </location>
</feature>
<dbReference type="EMBL" id="QEAQ01000168">
    <property type="protein sequence ID" value="TPX54138.1"/>
    <property type="molecule type" value="Genomic_DNA"/>
</dbReference>
<dbReference type="STRING" id="109895.A0A507DT61"/>
<name>A0A507DT61_9FUNG</name>
<dbReference type="GO" id="GO:0003724">
    <property type="term" value="F:RNA helicase activity"/>
    <property type="evidence" value="ECO:0007669"/>
    <property type="project" value="UniProtKB-EC"/>
</dbReference>
<dbReference type="PROSITE" id="PS51192">
    <property type="entry name" value="HELICASE_ATP_BIND_1"/>
    <property type="match status" value="1"/>
</dbReference>
<keyword evidence="3 6" id="KW-0378">Hydrolase</keyword>
<evidence type="ECO:0000259" key="8">
    <source>
        <dbReference type="PROSITE" id="PS51192"/>
    </source>
</evidence>
<dbReference type="SUPFAM" id="SSF52540">
    <property type="entry name" value="P-loop containing nucleoside triphosphate hydrolases"/>
    <property type="match status" value="1"/>
</dbReference>
<evidence type="ECO:0000313" key="10">
    <source>
        <dbReference type="EMBL" id="TPX54138.1"/>
    </source>
</evidence>
<evidence type="ECO:0000313" key="11">
    <source>
        <dbReference type="Proteomes" id="UP000318582"/>
    </source>
</evidence>
<dbReference type="AlphaFoldDB" id="A0A507DT61"/>
<dbReference type="SMART" id="SM00490">
    <property type="entry name" value="HELICc"/>
    <property type="match status" value="1"/>
</dbReference>
<comment type="caution">
    <text evidence="10">The sequence shown here is derived from an EMBL/GenBank/DDBJ whole genome shotgun (WGS) entry which is preliminary data.</text>
</comment>
<protein>
    <recommendedName>
        <fullName evidence="1">RNA helicase</fullName>
        <ecNumber evidence="1">3.6.4.13</ecNumber>
    </recommendedName>
</protein>
<dbReference type="PROSITE" id="PS51194">
    <property type="entry name" value="HELICASE_CTER"/>
    <property type="match status" value="1"/>
</dbReference>
<dbReference type="EC" id="3.6.4.13" evidence="1"/>
<evidence type="ECO:0000256" key="2">
    <source>
        <dbReference type="ARBA" id="ARBA00022741"/>
    </source>
</evidence>
<dbReference type="Proteomes" id="UP000318582">
    <property type="component" value="Unassembled WGS sequence"/>
</dbReference>
<accession>A0A507DT61</accession>
<dbReference type="PROSITE" id="PS00039">
    <property type="entry name" value="DEAD_ATP_HELICASE"/>
    <property type="match status" value="1"/>
</dbReference>
<organism evidence="10 11">
    <name type="scientific">Powellomyces hirtus</name>
    <dbReference type="NCBI Taxonomy" id="109895"/>
    <lineage>
        <taxon>Eukaryota</taxon>
        <taxon>Fungi</taxon>
        <taxon>Fungi incertae sedis</taxon>
        <taxon>Chytridiomycota</taxon>
        <taxon>Chytridiomycota incertae sedis</taxon>
        <taxon>Chytridiomycetes</taxon>
        <taxon>Spizellomycetales</taxon>
        <taxon>Powellomycetaceae</taxon>
        <taxon>Powellomyces</taxon>
    </lineage>
</organism>
<keyword evidence="4 6" id="KW-0347">Helicase</keyword>
<dbReference type="SMART" id="SM00487">
    <property type="entry name" value="DEXDc"/>
    <property type="match status" value="1"/>
</dbReference>
<dbReference type="GO" id="GO:0005524">
    <property type="term" value="F:ATP binding"/>
    <property type="evidence" value="ECO:0007669"/>
    <property type="project" value="UniProtKB-KW"/>
</dbReference>
<proteinExistence type="inferred from homology"/>
<evidence type="ECO:0000256" key="1">
    <source>
        <dbReference type="ARBA" id="ARBA00012552"/>
    </source>
</evidence>
<dbReference type="Gene3D" id="3.40.50.300">
    <property type="entry name" value="P-loop containing nucleotide triphosphate hydrolases"/>
    <property type="match status" value="2"/>
</dbReference>
<dbReference type="InterPro" id="IPR027417">
    <property type="entry name" value="P-loop_NTPase"/>
</dbReference>